<dbReference type="Pfam" id="PF00593">
    <property type="entry name" value="TonB_dep_Rec_b-barrel"/>
    <property type="match status" value="1"/>
</dbReference>
<keyword evidence="3 8" id="KW-1134">Transmembrane beta strand</keyword>
<dbReference type="SUPFAM" id="SSF56935">
    <property type="entry name" value="Porins"/>
    <property type="match status" value="1"/>
</dbReference>
<dbReference type="PROSITE" id="PS52016">
    <property type="entry name" value="TONB_DEPENDENT_REC_3"/>
    <property type="match status" value="1"/>
</dbReference>
<feature type="domain" description="TonB-dependent receptor plug" evidence="12">
    <location>
        <begin position="132"/>
        <end position="237"/>
    </location>
</feature>
<evidence type="ECO:0000259" key="12">
    <source>
        <dbReference type="Pfam" id="PF07715"/>
    </source>
</evidence>
<dbReference type="NCBIfam" id="TIGR04056">
    <property type="entry name" value="OMP_RagA_SusC"/>
    <property type="match status" value="1"/>
</dbReference>
<dbReference type="InterPro" id="IPR039426">
    <property type="entry name" value="TonB-dep_rcpt-like"/>
</dbReference>
<evidence type="ECO:0000313" key="14">
    <source>
        <dbReference type="Proteomes" id="UP000662074"/>
    </source>
</evidence>
<dbReference type="InterPro" id="IPR008969">
    <property type="entry name" value="CarboxyPept-like_regulatory"/>
</dbReference>
<sequence>MKLTLHYLSDKGKWILLCMSFIVLSFTNAHAQQITVRGIVKDTLGTLIGVSVRAADTEQGTLTDATGAFQLRVTPNSSLRFTYVGYDPKTISLGTLKPSENGDYNITVTLSSKDNSLNEVVVVGFGKQKRVNLTGAVSTVTAKDLANRPVQNVSQALQGLVPGLNIAQNNGSLESSPSINIRGTGSISTSASAAPLILVDGMEGNLNALNPQDIESVSVLKDASTSSIYGSRAAFGVILVTTKRGKTGQVQVNYNNSFRFTSPVVRPKMMDSYTFALYFNDASLNGGSGAFFGPEQLQRIQDYQAGRITSTIIPNPSNKQFWADGYANGNDNIDWYRTIYKKHSFAQEHNMSLSGGTEKTTYYVSGNYLNQSGLMQFNTDGYNRYGITAKINNKISKYLDINYSTRFLREELNRPSAMTDGLYNDLGRQGWPTLPLYDPNGFLYSSPSPALGLAEGGNDKTTKDWTYHQLQLVLEPIKGWRTFGEFNYRIRNDFRHYDVQKTYNHDVNGTAYVYGRGSNVYEYAFKENYFNANIYSEYSKSYGKHNLKALLGYQTEMTKYRDLSALRNGIIVADLPVLNITSGLDPDGKPVAPSVSGQYQQWATAGFFSRLNYDYEGKYLLEGNLRYDASSRFRSEKRWGWFPSVSAGWNISREDFWKSLNNTVSNFKIRGSYGNLGNQNTNDWYPTYSTIPYGAANGSWLVNGLQPSTASAPNLISTGLTWETIKSYNIGLDFGFFNNKLSGSFDWFTRKTLNMVGPALQLPATLGTGVPPTNNTDLKSVGYELEIAWNDRLKGGLGYGVKFLLSDAQATVTRYPNPNGALNTYRTGQKLGEIWGFSTVGIAQTQAEMNAHLATLSNGQSVIPGGGQWSAGDIMYADYNKDGKLDYGSSTESNPGDVHIIGNNTPRYRVGLDINLDYKGFDFRAFFQGVLKRDYWTDSYLFWGATDVIWWSTGFDQHTDYFRADANSPLGQNLDSYYPRPTFGTNKNHQVQSRYLQNAAYVRLKNLQLGYSLPLSLSKRAGISKLRLFASGENLVTWTKLAKMFDPETLEYGQGSPYPLSRVISVGLSATF</sequence>
<dbReference type="InterPro" id="IPR012910">
    <property type="entry name" value="Plug_dom"/>
</dbReference>
<dbReference type="EMBL" id="BMDO01000011">
    <property type="protein sequence ID" value="GGI52259.1"/>
    <property type="molecule type" value="Genomic_DNA"/>
</dbReference>
<accession>A0A917JEI4</accession>
<organism evidence="13 14">
    <name type="scientific">Mucilaginibacter galii</name>
    <dbReference type="NCBI Taxonomy" id="2005073"/>
    <lineage>
        <taxon>Bacteria</taxon>
        <taxon>Pseudomonadati</taxon>
        <taxon>Bacteroidota</taxon>
        <taxon>Sphingobacteriia</taxon>
        <taxon>Sphingobacteriales</taxon>
        <taxon>Sphingobacteriaceae</taxon>
        <taxon>Mucilaginibacter</taxon>
    </lineage>
</organism>
<dbReference type="AlphaFoldDB" id="A0A917JEI4"/>
<comment type="caution">
    <text evidence="13">The sequence shown here is derived from an EMBL/GenBank/DDBJ whole genome shotgun (WGS) entry which is preliminary data.</text>
</comment>
<reference evidence="13" key="1">
    <citation type="journal article" date="2014" name="Int. J. Syst. Evol. Microbiol.">
        <title>Complete genome sequence of Corynebacterium casei LMG S-19264T (=DSM 44701T), isolated from a smear-ripened cheese.</title>
        <authorList>
            <consortium name="US DOE Joint Genome Institute (JGI-PGF)"/>
            <person name="Walter F."/>
            <person name="Albersmeier A."/>
            <person name="Kalinowski J."/>
            <person name="Ruckert C."/>
        </authorList>
    </citation>
    <scope>NUCLEOTIDE SEQUENCE</scope>
    <source>
        <strain evidence="13">CCM 8711</strain>
    </source>
</reference>
<evidence type="ECO:0000256" key="4">
    <source>
        <dbReference type="ARBA" id="ARBA00022692"/>
    </source>
</evidence>
<dbReference type="NCBIfam" id="TIGR04057">
    <property type="entry name" value="SusC_RagA_signa"/>
    <property type="match status" value="1"/>
</dbReference>
<dbReference type="GO" id="GO:0009279">
    <property type="term" value="C:cell outer membrane"/>
    <property type="evidence" value="ECO:0007669"/>
    <property type="project" value="UniProtKB-SubCell"/>
</dbReference>
<dbReference type="InterPro" id="IPR023997">
    <property type="entry name" value="TonB-dep_OMP_SusC/RagA_CS"/>
</dbReference>
<feature type="signal peptide" evidence="10">
    <location>
        <begin position="1"/>
        <end position="31"/>
    </location>
</feature>
<keyword evidence="6 8" id="KW-0472">Membrane</keyword>
<feature type="chain" id="PRO_5037042046" evidence="10">
    <location>
        <begin position="32"/>
        <end position="1072"/>
    </location>
</feature>
<dbReference type="SUPFAM" id="SSF49464">
    <property type="entry name" value="Carboxypeptidase regulatory domain-like"/>
    <property type="match status" value="1"/>
</dbReference>
<evidence type="ECO:0000256" key="5">
    <source>
        <dbReference type="ARBA" id="ARBA00023077"/>
    </source>
</evidence>
<evidence type="ECO:0000256" key="8">
    <source>
        <dbReference type="PROSITE-ProRule" id="PRU01360"/>
    </source>
</evidence>
<dbReference type="InterPro" id="IPR000531">
    <property type="entry name" value="Beta-barrel_TonB"/>
</dbReference>
<keyword evidence="10" id="KW-0732">Signal</keyword>
<dbReference type="Pfam" id="PF13715">
    <property type="entry name" value="CarbopepD_reg_2"/>
    <property type="match status" value="1"/>
</dbReference>
<reference evidence="13" key="2">
    <citation type="submission" date="2020-09" db="EMBL/GenBank/DDBJ databases">
        <authorList>
            <person name="Sun Q."/>
            <person name="Sedlacek I."/>
        </authorList>
    </citation>
    <scope>NUCLEOTIDE SEQUENCE</scope>
    <source>
        <strain evidence="13">CCM 8711</strain>
    </source>
</reference>
<protein>
    <submittedName>
        <fullName evidence="13">SusC/RagA family TonB-linked outer membrane protein</fullName>
    </submittedName>
</protein>
<dbReference type="InterPro" id="IPR023996">
    <property type="entry name" value="TonB-dep_OMP_SusC/RagA"/>
</dbReference>
<comment type="similarity">
    <text evidence="8 9">Belongs to the TonB-dependent receptor family.</text>
</comment>
<name>A0A917JEI4_9SPHI</name>
<keyword evidence="2 8" id="KW-0813">Transport</keyword>
<evidence type="ECO:0000256" key="7">
    <source>
        <dbReference type="ARBA" id="ARBA00023237"/>
    </source>
</evidence>
<gene>
    <name evidence="13" type="ORF">GCM10011425_34710</name>
</gene>
<dbReference type="Gene3D" id="2.170.130.10">
    <property type="entry name" value="TonB-dependent receptor, plug domain"/>
    <property type="match status" value="1"/>
</dbReference>
<dbReference type="RefSeq" id="WP_188418371.1">
    <property type="nucleotide sequence ID" value="NZ_BMDO01000011.1"/>
</dbReference>
<evidence type="ECO:0000256" key="6">
    <source>
        <dbReference type="ARBA" id="ARBA00023136"/>
    </source>
</evidence>
<proteinExistence type="inferred from homology"/>
<dbReference type="Proteomes" id="UP000662074">
    <property type="component" value="Unassembled WGS sequence"/>
</dbReference>
<evidence type="ECO:0000256" key="2">
    <source>
        <dbReference type="ARBA" id="ARBA00022448"/>
    </source>
</evidence>
<dbReference type="InterPro" id="IPR037066">
    <property type="entry name" value="Plug_dom_sf"/>
</dbReference>
<feature type="domain" description="TonB-dependent receptor-like beta-barrel" evidence="11">
    <location>
        <begin position="433"/>
        <end position="1035"/>
    </location>
</feature>
<evidence type="ECO:0000259" key="11">
    <source>
        <dbReference type="Pfam" id="PF00593"/>
    </source>
</evidence>
<evidence type="ECO:0000256" key="10">
    <source>
        <dbReference type="SAM" id="SignalP"/>
    </source>
</evidence>
<dbReference type="Pfam" id="PF07715">
    <property type="entry name" value="Plug"/>
    <property type="match status" value="1"/>
</dbReference>
<evidence type="ECO:0000256" key="3">
    <source>
        <dbReference type="ARBA" id="ARBA00022452"/>
    </source>
</evidence>
<comment type="subcellular location">
    <subcellularLocation>
        <location evidence="1 8">Cell outer membrane</location>
        <topology evidence="1 8">Multi-pass membrane protein</topology>
    </subcellularLocation>
</comment>
<evidence type="ECO:0000256" key="1">
    <source>
        <dbReference type="ARBA" id="ARBA00004571"/>
    </source>
</evidence>
<keyword evidence="7 8" id="KW-0998">Cell outer membrane</keyword>
<dbReference type="InterPro" id="IPR036942">
    <property type="entry name" value="Beta-barrel_TonB_sf"/>
</dbReference>
<keyword evidence="5 9" id="KW-0798">TonB box</keyword>
<keyword evidence="4 8" id="KW-0812">Transmembrane</keyword>
<keyword evidence="14" id="KW-1185">Reference proteome</keyword>
<dbReference type="Gene3D" id="2.40.170.20">
    <property type="entry name" value="TonB-dependent receptor, beta-barrel domain"/>
    <property type="match status" value="1"/>
</dbReference>
<evidence type="ECO:0000256" key="9">
    <source>
        <dbReference type="RuleBase" id="RU003357"/>
    </source>
</evidence>
<evidence type="ECO:0000313" key="13">
    <source>
        <dbReference type="EMBL" id="GGI52259.1"/>
    </source>
</evidence>